<organism evidence="3 4">
    <name type="scientific">Cladophialophora carrionii CBS 160.54</name>
    <dbReference type="NCBI Taxonomy" id="1279043"/>
    <lineage>
        <taxon>Eukaryota</taxon>
        <taxon>Fungi</taxon>
        <taxon>Dikarya</taxon>
        <taxon>Ascomycota</taxon>
        <taxon>Pezizomycotina</taxon>
        <taxon>Eurotiomycetes</taxon>
        <taxon>Chaetothyriomycetidae</taxon>
        <taxon>Chaetothyriales</taxon>
        <taxon>Herpotrichiellaceae</taxon>
        <taxon>Cladophialophora</taxon>
    </lineage>
</organism>
<dbReference type="HOGENOM" id="CLU_760758_0_0_1"/>
<dbReference type="Proteomes" id="UP000030678">
    <property type="component" value="Unassembled WGS sequence"/>
</dbReference>
<gene>
    <name evidence="3" type="ORF">G647_02865</name>
</gene>
<name>V9DIE2_9EURO</name>
<feature type="region of interest" description="Disordered" evidence="1">
    <location>
        <begin position="1"/>
        <end position="23"/>
    </location>
</feature>
<feature type="compositionally biased region" description="Low complexity" evidence="1">
    <location>
        <begin position="152"/>
        <end position="163"/>
    </location>
</feature>
<keyword evidence="2" id="KW-0472">Membrane</keyword>
<sequence length="385" mass="43243">MSSFQSRQPSEFRFSPRHPDAYPSSSHTVKVPWHLSLHICLLIALVVVKLVSLWWWLFNGTKGQSRANCCSPDKPSCALNAVQSSSWTPKVRLVWEASGGLFCTGKVQGHAPCHGGRLRLELDFKEMQTRESTHAKTTSETTPHPRPVPETSSAPASISASRSVRQSCKSDVKSLPLRFGVAPRLVPVQELDGDNVLMPCSKDQPERYARLHGGMDPRRTVDTNANPDADADADMDKDRVLETKSYCTTPEIDTDTNTNTNENPGQKVDEDIDAVIHNHHDNHAHHMTSYLQLEDHIEEVIREFDELQRHRTGSLLREALTHNERARLIALYTRLERRLEEHMRGLGMEVDGSGVQLEGHEHGNQAQHEPADAVLRLAHWLARAT</sequence>
<evidence type="ECO:0000313" key="4">
    <source>
        <dbReference type="Proteomes" id="UP000030678"/>
    </source>
</evidence>
<dbReference type="GeneID" id="19981358"/>
<accession>V9DIE2</accession>
<evidence type="ECO:0000256" key="1">
    <source>
        <dbReference type="SAM" id="MobiDB-lite"/>
    </source>
</evidence>
<feature type="transmembrane region" description="Helical" evidence="2">
    <location>
        <begin position="35"/>
        <end position="58"/>
    </location>
</feature>
<dbReference type="VEuPathDB" id="FungiDB:G647_02865"/>
<dbReference type="OrthoDB" id="4160677at2759"/>
<evidence type="ECO:0000313" key="3">
    <source>
        <dbReference type="EMBL" id="ETI26088.1"/>
    </source>
</evidence>
<keyword evidence="2" id="KW-1133">Transmembrane helix</keyword>
<protein>
    <submittedName>
        <fullName evidence="3">Uncharacterized protein</fullName>
    </submittedName>
</protein>
<dbReference type="AlphaFoldDB" id="V9DIE2"/>
<dbReference type="RefSeq" id="XP_008725433.1">
    <property type="nucleotide sequence ID" value="XM_008727211.1"/>
</dbReference>
<keyword evidence="2" id="KW-0812">Transmembrane</keyword>
<feature type="compositionally biased region" description="Basic and acidic residues" evidence="1">
    <location>
        <begin position="212"/>
        <end position="221"/>
    </location>
</feature>
<dbReference type="EMBL" id="KB822703">
    <property type="protein sequence ID" value="ETI26088.1"/>
    <property type="molecule type" value="Genomic_DNA"/>
</dbReference>
<feature type="region of interest" description="Disordered" evidence="1">
    <location>
        <begin position="129"/>
        <end position="165"/>
    </location>
</feature>
<proteinExistence type="predicted"/>
<feature type="region of interest" description="Disordered" evidence="1">
    <location>
        <begin position="212"/>
        <end position="232"/>
    </location>
</feature>
<evidence type="ECO:0000256" key="2">
    <source>
        <dbReference type="SAM" id="Phobius"/>
    </source>
</evidence>
<reference evidence="3 4" key="1">
    <citation type="submission" date="2013-03" db="EMBL/GenBank/DDBJ databases">
        <title>The Genome Sequence of Cladophialophora carrionii CBS 160.54.</title>
        <authorList>
            <consortium name="The Broad Institute Genomics Platform"/>
            <person name="Cuomo C."/>
            <person name="de Hoog S."/>
            <person name="Gorbushina A."/>
            <person name="Walker B."/>
            <person name="Young S.K."/>
            <person name="Zeng Q."/>
            <person name="Gargeya S."/>
            <person name="Fitzgerald M."/>
            <person name="Haas B."/>
            <person name="Abouelleil A."/>
            <person name="Allen A.W."/>
            <person name="Alvarado L."/>
            <person name="Arachchi H.M."/>
            <person name="Berlin A.M."/>
            <person name="Chapman S.B."/>
            <person name="Gainer-Dewar J."/>
            <person name="Goldberg J."/>
            <person name="Griggs A."/>
            <person name="Gujja S."/>
            <person name="Hansen M."/>
            <person name="Howarth C."/>
            <person name="Imamovic A."/>
            <person name="Ireland A."/>
            <person name="Larimer J."/>
            <person name="McCowan C."/>
            <person name="Murphy C."/>
            <person name="Pearson M."/>
            <person name="Poon T.W."/>
            <person name="Priest M."/>
            <person name="Roberts A."/>
            <person name="Saif S."/>
            <person name="Shea T."/>
            <person name="Sisk P."/>
            <person name="Sykes S."/>
            <person name="Wortman J."/>
            <person name="Nusbaum C."/>
            <person name="Birren B."/>
        </authorList>
    </citation>
    <scope>NUCLEOTIDE SEQUENCE [LARGE SCALE GENOMIC DNA]</scope>
    <source>
        <strain evidence="3 4">CBS 160.54</strain>
    </source>
</reference>